<evidence type="ECO:0000313" key="3">
    <source>
        <dbReference type="Proteomes" id="UP001165083"/>
    </source>
</evidence>
<name>A0A9W6TGP1_9STRA</name>
<dbReference type="Proteomes" id="UP001165083">
    <property type="component" value="Unassembled WGS sequence"/>
</dbReference>
<feature type="compositionally biased region" description="Basic and acidic residues" evidence="1">
    <location>
        <begin position="177"/>
        <end position="192"/>
    </location>
</feature>
<proteinExistence type="predicted"/>
<evidence type="ECO:0000313" key="2">
    <source>
        <dbReference type="EMBL" id="GMF12862.1"/>
    </source>
</evidence>
<comment type="caution">
    <text evidence="2">The sequence shown here is derived from an EMBL/GenBank/DDBJ whole genome shotgun (WGS) entry which is preliminary data.</text>
</comment>
<reference evidence="2" key="1">
    <citation type="submission" date="2023-04" db="EMBL/GenBank/DDBJ databases">
        <title>Phytophthora lilii NBRC 32176.</title>
        <authorList>
            <person name="Ichikawa N."/>
            <person name="Sato H."/>
            <person name="Tonouchi N."/>
        </authorList>
    </citation>
    <scope>NUCLEOTIDE SEQUENCE</scope>
    <source>
        <strain evidence="2">NBRC 32176</strain>
    </source>
</reference>
<organism evidence="2 3">
    <name type="scientific">Phytophthora lilii</name>
    <dbReference type="NCBI Taxonomy" id="2077276"/>
    <lineage>
        <taxon>Eukaryota</taxon>
        <taxon>Sar</taxon>
        <taxon>Stramenopiles</taxon>
        <taxon>Oomycota</taxon>
        <taxon>Peronosporomycetes</taxon>
        <taxon>Peronosporales</taxon>
        <taxon>Peronosporaceae</taxon>
        <taxon>Phytophthora</taxon>
    </lineage>
</organism>
<evidence type="ECO:0000256" key="1">
    <source>
        <dbReference type="SAM" id="MobiDB-lite"/>
    </source>
</evidence>
<accession>A0A9W6TGP1</accession>
<keyword evidence="3" id="KW-1185">Reference proteome</keyword>
<feature type="region of interest" description="Disordered" evidence="1">
    <location>
        <begin position="177"/>
        <end position="199"/>
    </location>
</feature>
<gene>
    <name evidence="2" type="ORF">Plil01_000341000</name>
</gene>
<protein>
    <submittedName>
        <fullName evidence="2">Unnamed protein product</fullName>
    </submittedName>
</protein>
<dbReference type="EMBL" id="BSXW01000133">
    <property type="protein sequence ID" value="GMF12862.1"/>
    <property type="molecule type" value="Genomic_DNA"/>
</dbReference>
<dbReference type="AlphaFoldDB" id="A0A9W6TGP1"/>
<sequence length="371" mass="39211">MPLSGICRLALVDEALEEVVGGELHAHVGHGSHQRRRESAVVHGPSLVLGQLDVAVPGVAVLPGDAPGALHLQPPPDRVVGVREDGGQHAGTAAAQDLAGEVGLGVDVVGQQRREDVVAAELDALVGQRAEERGADAAEQRARALLAQRAHEGVRDAAVHEVLPDLAGYARADQVQRVRDDGGREARERAGHEGPPGRQRAAAARVQAAELVLVEVGEGEEHGLVRHHAHAGRHVAAPEAQHALAAQDAARGLQHAHALARLAHDLHALEGRHHRLGHDAGAAARRHLLELPRVPPERRRAGGGGRRGHRQEGECACLSHKFSQKVVTRAGIEGTQEGIASTIERRASTCGSDGISWGLLDERETRGRSIK</sequence>